<feature type="region of interest" description="Disordered" evidence="1">
    <location>
        <begin position="35"/>
        <end position="63"/>
    </location>
</feature>
<protein>
    <submittedName>
        <fullName evidence="2">Uncharacterized protein</fullName>
    </submittedName>
</protein>
<name>A0A7L9WII7_9RHOB</name>
<reference evidence="2 3" key="1">
    <citation type="submission" date="2019-10" db="EMBL/GenBank/DDBJ databases">
        <title>Pseudopuniceibacterium sp. HQ09 islated from Antarctica.</title>
        <authorList>
            <person name="Liao L."/>
            <person name="Su S."/>
            <person name="Chen B."/>
            <person name="Yu Y."/>
        </authorList>
    </citation>
    <scope>NUCLEOTIDE SEQUENCE [LARGE SCALE GENOMIC DNA]</scope>
    <source>
        <strain evidence="2 3">HQ09</strain>
    </source>
</reference>
<evidence type="ECO:0000313" key="2">
    <source>
        <dbReference type="EMBL" id="QOL80049.1"/>
    </source>
</evidence>
<dbReference type="EMBL" id="CP045201">
    <property type="protein sequence ID" value="QOL80049.1"/>
    <property type="molecule type" value="Genomic_DNA"/>
</dbReference>
<sequence length="102" mass="10998">MHPPTLTDYYAHICTTNLIARSPAARAANWASAKAARGQEIDPERLARLTPQHDQTSSARGRTLGQAMPAVGTVAEQIQPHCQRTQQRLAEIIARRSSGGAA</sequence>
<evidence type="ECO:0000256" key="1">
    <source>
        <dbReference type="SAM" id="MobiDB-lite"/>
    </source>
</evidence>
<dbReference type="RefSeq" id="WP_193082363.1">
    <property type="nucleotide sequence ID" value="NZ_CP045201.1"/>
</dbReference>
<proteinExistence type="predicted"/>
<keyword evidence="3" id="KW-1185">Reference proteome</keyword>
<organism evidence="2 3">
    <name type="scientific">Pseudooceanicola spongiae</name>
    <dbReference type="NCBI Taxonomy" id="2613965"/>
    <lineage>
        <taxon>Bacteria</taxon>
        <taxon>Pseudomonadati</taxon>
        <taxon>Pseudomonadota</taxon>
        <taxon>Alphaproteobacteria</taxon>
        <taxon>Rhodobacterales</taxon>
        <taxon>Paracoccaceae</taxon>
        <taxon>Pseudooceanicola</taxon>
    </lineage>
</organism>
<dbReference type="AlphaFoldDB" id="A0A7L9WII7"/>
<dbReference type="Proteomes" id="UP000594118">
    <property type="component" value="Chromosome"/>
</dbReference>
<gene>
    <name evidence="2" type="ORF">F3W81_03940</name>
</gene>
<evidence type="ECO:0000313" key="3">
    <source>
        <dbReference type="Proteomes" id="UP000594118"/>
    </source>
</evidence>
<accession>A0A7L9WII7</accession>
<feature type="compositionally biased region" description="Basic and acidic residues" evidence="1">
    <location>
        <begin position="37"/>
        <end position="47"/>
    </location>
</feature>
<dbReference type="KEGG" id="pshq:F3W81_03940"/>